<dbReference type="HAMAP" id="MF_00208">
    <property type="entry name" value="MurE"/>
    <property type="match status" value="1"/>
</dbReference>
<feature type="binding site" evidence="7">
    <location>
        <position position="190"/>
    </location>
    <ligand>
        <name>UDP-N-acetyl-alpha-D-muramoyl-L-alanyl-D-glutamate</name>
        <dbReference type="ChEBI" id="CHEBI:83900"/>
    </ligand>
</feature>
<accession>A0ABT7DQS5</accession>
<dbReference type="PANTHER" id="PTHR23135:SF4">
    <property type="entry name" value="UDP-N-ACETYLMURAMOYL-L-ALANYL-D-GLUTAMATE--2,6-DIAMINOPIMELATE LIGASE MURE HOMOLOG, CHLOROPLASTIC"/>
    <property type="match status" value="1"/>
</dbReference>
<dbReference type="InterPro" id="IPR035911">
    <property type="entry name" value="MurE/MurF_N"/>
</dbReference>
<evidence type="ECO:0000259" key="10">
    <source>
        <dbReference type="Pfam" id="PF02875"/>
    </source>
</evidence>
<dbReference type="InterPro" id="IPR004101">
    <property type="entry name" value="Mur_ligase_C"/>
</dbReference>
<feature type="binding site" evidence="7">
    <location>
        <position position="31"/>
    </location>
    <ligand>
        <name>UDP-N-acetyl-alpha-D-muramoyl-L-alanyl-D-glutamate</name>
        <dbReference type="ChEBI" id="CHEBI:83900"/>
    </ligand>
</feature>
<comment type="cofactor">
    <cofactor evidence="7">
        <name>Mg(2+)</name>
        <dbReference type="ChEBI" id="CHEBI:18420"/>
    </cofactor>
</comment>
<proteinExistence type="inferred from homology"/>
<dbReference type="SUPFAM" id="SSF63418">
    <property type="entry name" value="MurE/MurF N-terminal domain"/>
    <property type="match status" value="1"/>
</dbReference>
<feature type="binding site" evidence="7">
    <location>
        <position position="386"/>
    </location>
    <ligand>
        <name>meso-2,6-diaminopimelate</name>
        <dbReference type="ChEBI" id="CHEBI:57791"/>
    </ligand>
</feature>
<evidence type="ECO:0000313" key="13">
    <source>
        <dbReference type="Proteomes" id="UP001232750"/>
    </source>
</evidence>
<evidence type="ECO:0000259" key="11">
    <source>
        <dbReference type="Pfam" id="PF08245"/>
    </source>
</evidence>
<feature type="domain" description="Mur ligase N-terminal catalytic" evidence="9">
    <location>
        <begin position="24"/>
        <end position="99"/>
    </location>
</feature>
<feature type="short sequence motif" description="Meso-diaminopimelate recognition motif" evidence="7">
    <location>
        <begin position="409"/>
        <end position="412"/>
    </location>
</feature>
<keyword evidence="7 12" id="KW-0436">Ligase</keyword>
<evidence type="ECO:0000256" key="3">
    <source>
        <dbReference type="ARBA" id="ARBA00022960"/>
    </source>
</evidence>
<dbReference type="InterPro" id="IPR013221">
    <property type="entry name" value="Mur_ligase_cen"/>
</dbReference>
<feature type="modified residue" description="N6-carboxylysine" evidence="7">
    <location>
        <position position="222"/>
    </location>
</feature>
<dbReference type="RefSeq" id="WP_283832209.1">
    <property type="nucleotide sequence ID" value="NZ_JASJEU010000015.1"/>
</dbReference>
<dbReference type="Pfam" id="PF08245">
    <property type="entry name" value="Mur_ligase_M"/>
    <property type="match status" value="1"/>
</dbReference>
<keyword evidence="7" id="KW-0547">Nucleotide-binding</keyword>
<dbReference type="Gene3D" id="3.40.1390.10">
    <property type="entry name" value="MurE/MurF, N-terminal domain"/>
    <property type="match status" value="1"/>
</dbReference>
<feature type="binding site" evidence="7">
    <location>
        <begin position="155"/>
        <end position="156"/>
    </location>
    <ligand>
        <name>UDP-N-acetyl-alpha-D-muramoyl-L-alanyl-D-glutamate</name>
        <dbReference type="ChEBI" id="CHEBI:83900"/>
    </ligand>
</feature>
<comment type="caution">
    <text evidence="7">Lacks conserved residue(s) required for the propagation of feature annotation.</text>
</comment>
<evidence type="ECO:0000256" key="5">
    <source>
        <dbReference type="ARBA" id="ARBA00023306"/>
    </source>
</evidence>
<comment type="similarity">
    <text evidence="1 7">Belongs to the MurCDEF family. MurE subfamily.</text>
</comment>
<dbReference type="Gene3D" id="3.40.1190.10">
    <property type="entry name" value="Mur-like, catalytic domain"/>
    <property type="match status" value="1"/>
</dbReference>
<dbReference type="SUPFAM" id="SSF53244">
    <property type="entry name" value="MurD-like peptide ligases, peptide-binding domain"/>
    <property type="match status" value="1"/>
</dbReference>
<sequence length="500" mass="54198">MGKTCTELFAGVNCTIIGNADEEVGGIAYRSDRVQPGDAFFCIVGLTTDGHSFAQDAINRGAKVLVVERKVYLADATDVTEVVVTDTRKAMAAAAANFYDHPSRDFSLVGITGTNGKTTTTYLVEHIAREAGKRTGVIGTVGVRIGDEQEKSARTTPESPDLQATFARMRDARCDVVAMEVSSHALDLERTWGTQFAVTAFSNLTQDHLDYHHTFEAYFEAKARLFSKDYPARRVICIDDKWGKELLRRCSSAEDSIITTGFDPAAQIHPVKVRYTPTLTEVELEVRGSRVNLRYPLVGRFNVENVMCAFGIALQLGISTDTIVDALKDAPQIPGRLERVSAPCDGGVAVFVDYAHTPDALEKALGSIKELARGRTICVFGCGGDRDASKRSIMGKVALSADFAVVTSDNPRHEDPLAIIDDIVAGMGPAGERYAVEPDRRAAIALALAYARPDDVVLIAGKGHEDYQLVGDEVLSFDDRVVAAEELKRAFGGLLDEEAK</sequence>
<organism evidence="12 13">
    <name type="scientific">Gordonibacter faecis</name>
    <dbReference type="NCBI Taxonomy" id="3047475"/>
    <lineage>
        <taxon>Bacteria</taxon>
        <taxon>Bacillati</taxon>
        <taxon>Actinomycetota</taxon>
        <taxon>Coriobacteriia</taxon>
        <taxon>Eggerthellales</taxon>
        <taxon>Eggerthellaceae</taxon>
        <taxon>Gordonibacter</taxon>
    </lineage>
</organism>
<evidence type="ECO:0000256" key="1">
    <source>
        <dbReference type="ARBA" id="ARBA00005898"/>
    </source>
</evidence>
<comment type="caution">
    <text evidence="12">The sequence shown here is derived from an EMBL/GenBank/DDBJ whole genome shotgun (WGS) entry which is preliminary data.</text>
</comment>
<dbReference type="NCBIfam" id="NF001126">
    <property type="entry name" value="PRK00139.1-4"/>
    <property type="match status" value="1"/>
</dbReference>
<keyword evidence="7" id="KW-0963">Cytoplasm</keyword>
<evidence type="ECO:0000256" key="6">
    <source>
        <dbReference type="ARBA" id="ARBA00023316"/>
    </source>
</evidence>
<evidence type="ECO:0000256" key="7">
    <source>
        <dbReference type="HAMAP-Rule" id="MF_00208"/>
    </source>
</evidence>
<dbReference type="Gene3D" id="3.90.190.20">
    <property type="entry name" value="Mur ligase, C-terminal domain"/>
    <property type="match status" value="1"/>
</dbReference>
<evidence type="ECO:0000256" key="2">
    <source>
        <dbReference type="ARBA" id="ARBA00022618"/>
    </source>
</evidence>
<comment type="function">
    <text evidence="7">Catalyzes the addition of meso-diaminopimelic acid to the nucleotide precursor UDP-N-acetylmuramoyl-L-alanyl-D-glutamate (UMAG) in the biosynthesis of bacterial cell-wall peptidoglycan.</text>
</comment>
<keyword evidence="3 7" id="KW-0133">Cell shape</keyword>
<feature type="domain" description="Mur ligase C-terminal" evidence="10">
    <location>
        <begin position="335"/>
        <end position="463"/>
    </location>
</feature>
<dbReference type="PANTHER" id="PTHR23135">
    <property type="entry name" value="MUR LIGASE FAMILY MEMBER"/>
    <property type="match status" value="1"/>
</dbReference>
<protein>
    <recommendedName>
        <fullName evidence="7">UDP-N-acetylmuramoyl-L-alanyl-D-glutamate--2,6-diaminopimelate ligase</fullName>
        <ecNumber evidence="7">6.3.2.13</ecNumber>
    </recommendedName>
    <alternativeName>
        <fullName evidence="7">Meso-A2pm-adding enzyme</fullName>
    </alternativeName>
    <alternativeName>
        <fullName evidence="7">Meso-diaminopimelate-adding enzyme</fullName>
    </alternativeName>
    <alternativeName>
        <fullName evidence="7">UDP-MurNAc-L-Ala-D-Glu:meso-diaminopimelate ligase</fullName>
    </alternativeName>
    <alternativeName>
        <fullName evidence="7">UDP-MurNAc-tripeptide synthetase</fullName>
    </alternativeName>
    <alternativeName>
        <fullName evidence="7">UDP-N-acetylmuramyl-tripeptide synthetase</fullName>
    </alternativeName>
</protein>
<feature type="binding site" evidence="7">
    <location>
        <position position="461"/>
    </location>
    <ligand>
        <name>meso-2,6-diaminopimelate</name>
        <dbReference type="ChEBI" id="CHEBI:57791"/>
    </ligand>
</feature>
<dbReference type="InterPro" id="IPR000713">
    <property type="entry name" value="Mur_ligase_N"/>
</dbReference>
<evidence type="ECO:0000256" key="8">
    <source>
        <dbReference type="RuleBase" id="RU004135"/>
    </source>
</evidence>
<dbReference type="Pfam" id="PF02875">
    <property type="entry name" value="Mur_ligase_C"/>
    <property type="match status" value="1"/>
</dbReference>
<name>A0ABT7DQS5_9ACTN</name>
<keyword evidence="2 7" id="KW-0132">Cell division</keyword>
<feature type="binding site" evidence="7">
    <location>
        <begin position="409"/>
        <end position="412"/>
    </location>
    <ligand>
        <name>meso-2,6-diaminopimelate</name>
        <dbReference type="ChEBI" id="CHEBI:57791"/>
    </ligand>
</feature>
<comment type="PTM">
    <text evidence="7">Carboxylation is probably crucial for Mg(2+) binding and, consequently, for the gamma-phosphate positioning of ATP.</text>
</comment>
<dbReference type="EMBL" id="JASJEU010000015">
    <property type="protein sequence ID" value="MDJ1650866.1"/>
    <property type="molecule type" value="Genomic_DNA"/>
</dbReference>
<keyword evidence="6 7" id="KW-0961">Cell wall biogenesis/degradation</keyword>
<keyword evidence="5 7" id="KW-0131">Cell cycle</keyword>
<evidence type="ECO:0000256" key="4">
    <source>
        <dbReference type="ARBA" id="ARBA00022984"/>
    </source>
</evidence>
<dbReference type="SUPFAM" id="SSF53623">
    <property type="entry name" value="MurD-like peptide ligases, catalytic domain"/>
    <property type="match status" value="1"/>
</dbReference>
<feature type="binding site" evidence="7">
    <location>
        <begin position="113"/>
        <end position="119"/>
    </location>
    <ligand>
        <name>ATP</name>
        <dbReference type="ChEBI" id="CHEBI:30616"/>
    </ligand>
</feature>
<feature type="binding site" evidence="7">
    <location>
        <position position="465"/>
    </location>
    <ligand>
        <name>meso-2,6-diaminopimelate</name>
        <dbReference type="ChEBI" id="CHEBI:57791"/>
    </ligand>
</feature>
<gene>
    <name evidence="7" type="primary">murE</name>
    <name evidence="12" type="ORF">QNJ86_08640</name>
</gene>
<dbReference type="Pfam" id="PF01225">
    <property type="entry name" value="Mur_ligase"/>
    <property type="match status" value="1"/>
</dbReference>
<comment type="catalytic activity">
    <reaction evidence="7">
        <text>UDP-N-acetyl-alpha-D-muramoyl-L-alanyl-D-glutamate + meso-2,6-diaminopimelate + ATP = UDP-N-acetyl-alpha-D-muramoyl-L-alanyl-gamma-D-glutamyl-meso-2,6-diaminopimelate + ADP + phosphate + H(+)</text>
        <dbReference type="Rhea" id="RHEA:23676"/>
        <dbReference type="ChEBI" id="CHEBI:15378"/>
        <dbReference type="ChEBI" id="CHEBI:30616"/>
        <dbReference type="ChEBI" id="CHEBI:43474"/>
        <dbReference type="ChEBI" id="CHEBI:57791"/>
        <dbReference type="ChEBI" id="CHEBI:83900"/>
        <dbReference type="ChEBI" id="CHEBI:83905"/>
        <dbReference type="ChEBI" id="CHEBI:456216"/>
        <dbReference type="EC" id="6.3.2.13"/>
    </reaction>
</comment>
<comment type="subcellular location">
    <subcellularLocation>
        <location evidence="7 8">Cytoplasm</location>
    </subcellularLocation>
</comment>
<feature type="domain" description="Mur ligase central" evidence="11">
    <location>
        <begin position="111"/>
        <end position="312"/>
    </location>
</feature>
<dbReference type="NCBIfam" id="NF001124">
    <property type="entry name" value="PRK00139.1-2"/>
    <property type="match status" value="1"/>
</dbReference>
<dbReference type="NCBIfam" id="TIGR01085">
    <property type="entry name" value="murE"/>
    <property type="match status" value="1"/>
</dbReference>
<evidence type="ECO:0000313" key="12">
    <source>
        <dbReference type="EMBL" id="MDJ1650866.1"/>
    </source>
</evidence>
<comment type="pathway">
    <text evidence="7 8">Cell wall biogenesis; peptidoglycan biosynthesis.</text>
</comment>
<dbReference type="GO" id="GO:0008765">
    <property type="term" value="F:UDP-N-acetylmuramoylalanyl-D-glutamate-2,6-diaminopimelate ligase activity"/>
    <property type="evidence" value="ECO:0007669"/>
    <property type="project" value="UniProtKB-EC"/>
</dbReference>
<dbReference type="Proteomes" id="UP001232750">
    <property type="component" value="Unassembled WGS sequence"/>
</dbReference>
<feature type="binding site" evidence="7">
    <location>
        <position position="182"/>
    </location>
    <ligand>
        <name>UDP-N-acetyl-alpha-D-muramoyl-L-alanyl-D-glutamate</name>
        <dbReference type="ChEBI" id="CHEBI:83900"/>
    </ligand>
</feature>
<dbReference type="EC" id="6.3.2.13" evidence="7"/>
<keyword evidence="7" id="KW-0460">Magnesium</keyword>
<evidence type="ECO:0000259" key="9">
    <source>
        <dbReference type="Pfam" id="PF01225"/>
    </source>
</evidence>
<keyword evidence="4 7" id="KW-0573">Peptidoglycan synthesis</keyword>
<reference evidence="12 13" key="1">
    <citation type="submission" date="2023-05" db="EMBL/GenBank/DDBJ databases">
        <title>Gordonibacter KGMB12511T sp. nov., isolated from faeces of healthy Korean.</title>
        <authorList>
            <person name="Kim H.S."/>
            <person name="Kim J.-S."/>
            <person name="Suh M.K."/>
            <person name="Eom M.K."/>
            <person name="Do H.E."/>
            <person name="Lee J.-S."/>
        </authorList>
    </citation>
    <scope>NUCLEOTIDE SEQUENCE [LARGE SCALE GENOMIC DNA]</scope>
    <source>
        <strain evidence="12 13">KGMB12511</strain>
    </source>
</reference>
<dbReference type="InterPro" id="IPR036615">
    <property type="entry name" value="Mur_ligase_C_dom_sf"/>
</dbReference>
<keyword evidence="13" id="KW-1185">Reference proteome</keyword>
<dbReference type="InterPro" id="IPR005761">
    <property type="entry name" value="UDP-N-AcMur-Glu-dNH2Pim_ligase"/>
</dbReference>
<keyword evidence="7" id="KW-0067">ATP-binding</keyword>
<dbReference type="InterPro" id="IPR036565">
    <property type="entry name" value="Mur-like_cat_sf"/>
</dbReference>